<dbReference type="InterPro" id="IPR036034">
    <property type="entry name" value="PDZ_sf"/>
</dbReference>
<dbReference type="InterPro" id="IPR009003">
    <property type="entry name" value="Peptidase_S1_PA"/>
</dbReference>
<dbReference type="SUPFAM" id="SSF50156">
    <property type="entry name" value="PDZ domain-like"/>
    <property type="match status" value="1"/>
</dbReference>
<dbReference type="InterPro" id="IPR051201">
    <property type="entry name" value="Chloro_Bact_Ser_Proteases"/>
</dbReference>
<dbReference type="InterPro" id="IPR041489">
    <property type="entry name" value="PDZ_6"/>
</dbReference>
<dbReference type="InterPro" id="IPR001940">
    <property type="entry name" value="Peptidase_S1C"/>
</dbReference>
<evidence type="ECO:0000313" key="4">
    <source>
        <dbReference type="EMBL" id="MBF2734490.1"/>
    </source>
</evidence>
<dbReference type="Pfam" id="PF17820">
    <property type="entry name" value="PDZ_6"/>
    <property type="match status" value="1"/>
</dbReference>
<reference evidence="4" key="1">
    <citation type="submission" date="2020-10" db="EMBL/GenBank/DDBJ databases">
        <title>An improved Amphimedon queenslandica hologenome assembly reveals how three proteobacterial symbionts can extend the metabolic phenotypic of their marine sponge host.</title>
        <authorList>
            <person name="Degnan B."/>
            <person name="Degnan S."/>
            <person name="Xiang X."/>
        </authorList>
    </citation>
    <scope>NUCLEOTIDE SEQUENCE</scope>
    <source>
        <strain evidence="4">AqS2</strain>
    </source>
</reference>
<dbReference type="EMBL" id="JADHEI010000003">
    <property type="protein sequence ID" value="MBF2734490.1"/>
    <property type="molecule type" value="Genomic_DNA"/>
</dbReference>
<gene>
    <name evidence="4" type="ORF">ISN26_00075</name>
</gene>
<organism evidence="4 5">
    <name type="scientific">Candidatus Amphirhobacter heronislandensis</name>
    <dbReference type="NCBI Taxonomy" id="1732024"/>
    <lineage>
        <taxon>Bacteria</taxon>
        <taxon>Pseudomonadati</taxon>
        <taxon>Pseudomonadota</taxon>
        <taxon>Gammaproteobacteria</taxon>
        <taxon>Candidatus Tethybacterales</taxon>
        <taxon>Candidatus Tethybacteraceae</taxon>
        <taxon>Candidatus Amphirhobacter</taxon>
    </lineage>
</organism>
<dbReference type="Proteomes" id="UP000604381">
    <property type="component" value="Unassembled WGS sequence"/>
</dbReference>
<dbReference type="SMART" id="SM00228">
    <property type="entry name" value="PDZ"/>
    <property type="match status" value="1"/>
</dbReference>
<dbReference type="AlphaFoldDB" id="A0A930UAT0"/>
<name>A0A930UAT0_9GAMM</name>
<keyword evidence="2" id="KW-0378">Hydrolase</keyword>
<dbReference type="PANTHER" id="PTHR43343:SF3">
    <property type="entry name" value="PROTEASE DO-LIKE 8, CHLOROPLASTIC"/>
    <property type="match status" value="1"/>
</dbReference>
<protein>
    <submittedName>
        <fullName evidence="4">Trypsin-like peptidase domain-containing protein</fullName>
    </submittedName>
</protein>
<dbReference type="SUPFAM" id="SSF50494">
    <property type="entry name" value="Trypsin-like serine proteases"/>
    <property type="match status" value="1"/>
</dbReference>
<evidence type="ECO:0000313" key="5">
    <source>
        <dbReference type="Proteomes" id="UP000604381"/>
    </source>
</evidence>
<dbReference type="GO" id="GO:0006508">
    <property type="term" value="P:proteolysis"/>
    <property type="evidence" value="ECO:0007669"/>
    <property type="project" value="UniProtKB-KW"/>
</dbReference>
<keyword evidence="1" id="KW-0645">Protease</keyword>
<dbReference type="InterPro" id="IPR001478">
    <property type="entry name" value="PDZ"/>
</dbReference>
<evidence type="ECO:0000256" key="1">
    <source>
        <dbReference type="ARBA" id="ARBA00022670"/>
    </source>
</evidence>
<dbReference type="Gene3D" id="2.40.10.120">
    <property type="match status" value="1"/>
</dbReference>
<comment type="caution">
    <text evidence="4">The sequence shown here is derived from an EMBL/GenBank/DDBJ whole genome shotgun (WGS) entry which is preliminary data.</text>
</comment>
<dbReference type="PANTHER" id="PTHR43343">
    <property type="entry name" value="PEPTIDASE S12"/>
    <property type="match status" value="1"/>
</dbReference>
<feature type="domain" description="PDZ" evidence="3">
    <location>
        <begin position="224"/>
        <end position="278"/>
    </location>
</feature>
<evidence type="ECO:0000259" key="3">
    <source>
        <dbReference type="PROSITE" id="PS50106"/>
    </source>
</evidence>
<accession>A0A930UAT0</accession>
<dbReference type="Gene3D" id="2.30.42.10">
    <property type="match status" value="1"/>
</dbReference>
<dbReference type="Pfam" id="PF13365">
    <property type="entry name" value="Trypsin_2"/>
    <property type="match status" value="1"/>
</dbReference>
<evidence type="ECO:0000256" key="2">
    <source>
        <dbReference type="ARBA" id="ARBA00022801"/>
    </source>
</evidence>
<dbReference type="PROSITE" id="PS50106">
    <property type="entry name" value="PDZ"/>
    <property type="match status" value="1"/>
</dbReference>
<keyword evidence="5" id="KW-1185">Reference proteome</keyword>
<sequence length="327" mass="35322">MKEQTHKPALLLGFLLFVLTMFPAVGHGPVDYSELYEKVSKSVVDIHDAEGYGGGTGVIISPDGYILTNAHVIYDYRNDEVIESLVSLQDKREARAQIIGYDQHTDIALLKIEFDEDLPAVQIGNSDRLRVGNSVLAIGHPEYYDYSLSSGVVSYLDRFQQAPTYDALECTVPFIQTDAAINEGNSGGPLLNDSGELIGIISAASNYGDDAGLNFAVPINLAMEVEQELRESGKSRWGMLGVYLEHGYDGGLLVNKISEGSGAEAAGIEPGDVIVEYNYMEVGNLNDFPCLMAGKKVPVKVIREGQELDLTVTLGAIEDGGRVAALN</sequence>
<dbReference type="PRINTS" id="PR00834">
    <property type="entry name" value="PROTEASES2C"/>
</dbReference>
<proteinExistence type="predicted"/>
<dbReference type="GO" id="GO:0004252">
    <property type="term" value="F:serine-type endopeptidase activity"/>
    <property type="evidence" value="ECO:0007669"/>
    <property type="project" value="InterPro"/>
</dbReference>